<gene>
    <name evidence="2" type="ORF">PAUS00366_LOCUS7354</name>
</gene>
<dbReference type="EMBL" id="HBIX01009696">
    <property type="protein sequence ID" value="CAE0714602.1"/>
    <property type="molecule type" value="Transcribed_RNA"/>
</dbReference>
<dbReference type="AlphaFoldDB" id="A0A7S4EIF3"/>
<organism evidence="2">
    <name type="scientific">Pseudo-nitzschia australis</name>
    <dbReference type="NCBI Taxonomy" id="44445"/>
    <lineage>
        <taxon>Eukaryota</taxon>
        <taxon>Sar</taxon>
        <taxon>Stramenopiles</taxon>
        <taxon>Ochrophyta</taxon>
        <taxon>Bacillariophyta</taxon>
        <taxon>Bacillariophyceae</taxon>
        <taxon>Bacillariophycidae</taxon>
        <taxon>Bacillariales</taxon>
        <taxon>Bacillariaceae</taxon>
        <taxon>Pseudo-nitzschia</taxon>
    </lineage>
</organism>
<sequence length="473" mass="52994">MSQIQERNALQATLNYDSLVEKQRREMSSSTISDITTSTTNIHSSEIDTAKKNQQDGQEKIMNIVNVAPSLPLSSSSLVGDEKEWISNWGFRRVPSTKKPLGFNSEFPLPLPSTIAKTNNEGGVFYFERIKLNDDNNNIIADTVDLTSVTPTRVSSSSSDIIGNSDVDAEQNLDNDNFEEQDLGFCCFDMTNDDLFGDLEAAADSNDDSELSFEDFMDMDVVDGDDIDIDNHNTYDDDEHAHDYVHQYSTGLHDVDEFLNKSTSTATANNIPVDDDDDDDIHMMNQDDDAESNSNKNMHIYSSPIPSKASISSSLLHGSLQDYRNSPTCVAHPMACNVSSSTSPLLTNSFSMSSASTRPAFHEMRKMMTKFMDNGNMSRSRNQDLQLPCAEGMDEMYLDTLQKLSASMARSNRTRKSLSMPLHQTMQNDKNSNSLHGQEYNREYSRFNQILRSGQTSSRQVDTCLRSVRMMSR</sequence>
<evidence type="ECO:0000256" key="1">
    <source>
        <dbReference type="SAM" id="MobiDB-lite"/>
    </source>
</evidence>
<proteinExistence type="predicted"/>
<evidence type="ECO:0000313" key="2">
    <source>
        <dbReference type="EMBL" id="CAE0714602.1"/>
    </source>
</evidence>
<accession>A0A7S4EIF3</accession>
<feature type="region of interest" description="Disordered" evidence="1">
    <location>
        <begin position="266"/>
        <end position="304"/>
    </location>
</feature>
<reference evidence="2" key="1">
    <citation type="submission" date="2021-01" db="EMBL/GenBank/DDBJ databases">
        <authorList>
            <person name="Corre E."/>
            <person name="Pelletier E."/>
            <person name="Niang G."/>
            <person name="Scheremetjew M."/>
            <person name="Finn R."/>
            <person name="Kale V."/>
            <person name="Holt S."/>
            <person name="Cochrane G."/>
            <person name="Meng A."/>
            <person name="Brown T."/>
            <person name="Cohen L."/>
        </authorList>
    </citation>
    <scope>NUCLEOTIDE SEQUENCE</scope>
    <source>
        <strain evidence="2">10249 10 AB</strain>
    </source>
</reference>
<feature type="compositionally biased region" description="Acidic residues" evidence="1">
    <location>
        <begin position="273"/>
        <end position="291"/>
    </location>
</feature>
<name>A0A7S4EIF3_9STRA</name>
<protein>
    <submittedName>
        <fullName evidence="2">Uncharacterized protein</fullName>
    </submittedName>
</protein>